<evidence type="ECO:0000313" key="2">
    <source>
        <dbReference type="Proteomes" id="UP000262583"/>
    </source>
</evidence>
<dbReference type="KEGG" id="schv:BRCON_1477"/>
<dbReference type="EMBL" id="CP030759">
    <property type="protein sequence ID" value="AXA36254.1"/>
    <property type="molecule type" value="Genomic_DNA"/>
</dbReference>
<proteinExistence type="predicted"/>
<organism evidence="1 2">
    <name type="scientific">Sumerlaea chitinivorans</name>
    <dbReference type="NCBI Taxonomy" id="2250252"/>
    <lineage>
        <taxon>Bacteria</taxon>
        <taxon>Candidatus Sumerlaeota</taxon>
        <taxon>Candidatus Sumerlaeia</taxon>
        <taxon>Candidatus Sumerlaeales</taxon>
        <taxon>Candidatus Sumerlaeaceae</taxon>
        <taxon>Candidatus Sumerlaea</taxon>
    </lineage>
</organism>
<reference evidence="1 2" key="1">
    <citation type="submission" date="2018-05" db="EMBL/GenBank/DDBJ databases">
        <title>A metagenomic window into the 2 km-deep terrestrial subsurface aquifer revealed taxonomically and functionally diverse microbial community comprising novel uncultured bacterial lineages.</title>
        <authorList>
            <person name="Kadnikov V.V."/>
            <person name="Mardanov A.V."/>
            <person name="Beletsky A.V."/>
            <person name="Banks D."/>
            <person name="Pimenov N.V."/>
            <person name="Frank Y.A."/>
            <person name="Karnachuk O.V."/>
            <person name="Ravin N.V."/>
        </authorList>
    </citation>
    <scope>NUCLEOTIDE SEQUENCE [LARGE SCALE GENOMIC DNA]</scope>
    <source>
        <strain evidence="1">BY</strain>
    </source>
</reference>
<dbReference type="AlphaFoldDB" id="A0A2Z4Y525"/>
<name>A0A2Z4Y525_SUMC1</name>
<protein>
    <submittedName>
        <fullName evidence="1">Uncharacterized protein</fullName>
    </submittedName>
</protein>
<dbReference type="Proteomes" id="UP000262583">
    <property type="component" value="Chromosome"/>
</dbReference>
<gene>
    <name evidence="1" type="ORF">BRCON_1477</name>
</gene>
<sequence length="39" mass="4600">MLESLKSFRRLLDEEAGFSASAKKLQKLYLSLLYRRQIP</sequence>
<accession>A0A2Z4Y525</accession>
<evidence type="ECO:0000313" key="1">
    <source>
        <dbReference type="EMBL" id="AXA36254.1"/>
    </source>
</evidence>